<feature type="region of interest" description="Disordered" evidence="1">
    <location>
        <begin position="95"/>
        <end position="125"/>
    </location>
</feature>
<evidence type="ECO:0000313" key="3">
    <source>
        <dbReference type="WBParaSite" id="nRc.2.0.1.t26969-RA"/>
    </source>
</evidence>
<dbReference type="InterPro" id="IPR021109">
    <property type="entry name" value="Peptidase_aspartic_dom_sf"/>
</dbReference>
<organism evidence="2 3">
    <name type="scientific">Romanomermis culicivorax</name>
    <name type="common">Nematode worm</name>
    <dbReference type="NCBI Taxonomy" id="13658"/>
    <lineage>
        <taxon>Eukaryota</taxon>
        <taxon>Metazoa</taxon>
        <taxon>Ecdysozoa</taxon>
        <taxon>Nematoda</taxon>
        <taxon>Enoplea</taxon>
        <taxon>Dorylaimia</taxon>
        <taxon>Mermithida</taxon>
        <taxon>Mermithoidea</taxon>
        <taxon>Mermithidae</taxon>
        <taxon>Romanomermis</taxon>
    </lineage>
</organism>
<proteinExistence type="predicted"/>
<dbReference type="WBParaSite" id="nRc.2.0.1.t26969-RA">
    <property type="protein sequence ID" value="nRc.2.0.1.t26969-RA"/>
    <property type="gene ID" value="nRc.2.0.1.g26969"/>
</dbReference>
<feature type="compositionally biased region" description="Polar residues" evidence="1">
    <location>
        <begin position="95"/>
        <end position="107"/>
    </location>
</feature>
<name>A0A915JLA0_ROMCU</name>
<accession>A0A915JLA0</accession>
<dbReference type="AlphaFoldDB" id="A0A915JLA0"/>
<sequence length="482" mass="53325">MRALHHLTCDMLSDMIQDMTQYEDAKNFLMFQLAPECNQMTLKHELVSITPEAGEEPATFLSKNTYAIYPNPYFRQPSEQHIHYNAALAPYVTTPMDSSRASSQSSELPLGLPALPSTSNASTTNSNMQVLNQSTFTANMVIPSKERASAAPIISPGMACWNATSHASHDPCHIHSSACQVDNLTPSSKIFVTKYASTKAFQIPIKIGTVKAHALINTGAQCSVLSSGLVKCTFDKQLLQLPICGKIKVADGTVVNAHSQVVITMESAFGKHMIKCVIVHNDNNDQCIIRTHFLAHPDIHRILNFKDNYIEIQDIKLLLKVIASSHLHTELFLKAANNNVHEEIPEAERVSFYDDKLDTFSQTEEIEAEQAVRHLQPSPHQQPLQRLEVTELAEPIFLVTQASISILPHCQQWVTSTVFPTTTATIPDVIVQPLPTNSVATELSIKPQSSMSPTVNAHYYLSKIPRSASSFAQINYSQRTAI</sequence>
<dbReference type="Proteomes" id="UP000887565">
    <property type="component" value="Unplaced"/>
</dbReference>
<dbReference type="Gene3D" id="2.40.70.10">
    <property type="entry name" value="Acid Proteases"/>
    <property type="match status" value="1"/>
</dbReference>
<protein>
    <submittedName>
        <fullName evidence="3">Peptidase A2 domain-containing protein</fullName>
    </submittedName>
</protein>
<keyword evidence="2" id="KW-1185">Reference proteome</keyword>
<evidence type="ECO:0000256" key="1">
    <source>
        <dbReference type="SAM" id="MobiDB-lite"/>
    </source>
</evidence>
<reference evidence="3" key="1">
    <citation type="submission" date="2022-11" db="UniProtKB">
        <authorList>
            <consortium name="WormBaseParasite"/>
        </authorList>
    </citation>
    <scope>IDENTIFICATION</scope>
</reference>
<evidence type="ECO:0000313" key="2">
    <source>
        <dbReference type="Proteomes" id="UP000887565"/>
    </source>
</evidence>
<dbReference type="CDD" id="cd00303">
    <property type="entry name" value="retropepsin_like"/>
    <property type="match status" value="1"/>
</dbReference>